<dbReference type="REBASE" id="373203">
    <property type="entry name" value="S.SspGYSZ1ORF6440P"/>
</dbReference>
<reference evidence="5 6" key="1">
    <citation type="submission" date="2019-09" db="EMBL/GenBank/DDBJ databases">
        <title>Sulfurimonas gotlandica sp. nov., a chemoautotrophic and psychrotolerant epsilonproteobacterium isolated from a pelagic redoxcline, and an emended description of the genus Sulfurimonas.</title>
        <authorList>
            <person name="Wang S."/>
            <person name="Jiang L."/>
            <person name="Shao S."/>
        </authorList>
    </citation>
    <scope>NUCLEOTIDE SEQUENCE [LARGE SCALE GENOMIC DNA]</scope>
    <source>
        <strain evidence="5 6">GYSZ_1</strain>
    </source>
</reference>
<evidence type="ECO:0000256" key="1">
    <source>
        <dbReference type="ARBA" id="ARBA00010923"/>
    </source>
</evidence>
<feature type="domain" description="Type I restriction modification DNA specificity" evidence="4">
    <location>
        <begin position="215"/>
        <end position="363"/>
    </location>
</feature>
<dbReference type="Gene3D" id="1.10.287.1120">
    <property type="entry name" value="Bipartite methylase S protein"/>
    <property type="match status" value="1"/>
</dbReference>
<dbReference type="PANTHER" id="PTHR30408:SF13">
    <property type="entry name" value="TYPE I RESTRICTION ENZYME HINDI SPECIFICITY SUBUNIT"/>
    <property type="match status" value="1"/>
</dbReference>
<dbReference type="CDD" id="cd17243">
    <property type="entry name" value="RMtype1_S_AchA6I-TRD2-CR2_like"/>
    <property type="match status" value="1"/>
</dbReference>
<name>A0A5P8P188_9BACT</name>
<dbReference type="InterPro" id="IPR052021">
    <property type="entry name" value="Type-I_RS_S_subunit"/>
</dbReference>
<evidence type="ECO:0000256" key="2">
    <source>
        <dbReference type="ARBA" id="ARBA00022747"/>
    </source>
</evidence>
<dbReference type="Pfam" id="PF01420">
    <property type="entry name" value="Methylase_S"/>
    <property type="match status" value="2"/>
</dbReference>
<accession>A0A5P8P188</accession>
<dbReference type="Proteomes" id="UP000326944">
    <property type="component" value="Chromosome"/>
</dbReference>
<dbReference type="EMBL" id="CP043617">
    <property type="protein sequence ID" value="QFR49381.1"/>
    <property type="molecule type" value="Genomic_DNA"/>
</dbReference>
<gene>
    <name evidence="5" type="ORF">FJR48_06435</name>
</gene>
<feature type="domain" description="Type I restriction modification DNA specificity" evidence="4">
    <location>
        <begin position="83"/>
        <end position="173"/>
    </location>
</feature>
<dbReference type="RefSeq" id="WP_152307324.1">
    <property type="nucleotide sequence ID" value="NZ_CP043617.1"/>
</dbReference>
<dbReference type="KEGG" id="sulg:FJR48_06435"/>
<dbReference type="OrthoDB" id="5323932at2"/>
<organism evidence="5 6">
    <name type="scientific">Sulfurimonas lithotrophica</name>
    <dbReference type="NCBI Taxonomy" id="2590022"/>
    <lineage>
        <taxon>Bacteria</taxon>
        <taxon>Pseudomonadati</taxon>
        <taxon>Campylobacterota</taxon>
        <taxon>Epsilonproteobacteria</taxon>
        <taxon>Campylobacterales</taxon>
        <taxon>Sulfurimonadaceae</taxon>
        <taxon>Sulfurimonas</taxon>
    </lineage>
</organism>
<keyword evidence="5" id="KW-0540">Nuclease</keyword>
<dbReference type="GO" id="GO:0003677">
    <property type="term" value="F:DNA binding"/>
    <property type="evidence" value="ECO:0007669"/>
    <property type="project" value="UniProtKB-KW"/>
</dbReference>
<evidence type="ECO:0000259" key="4">
    <source>
        <dbReference type="Pfam" id="PF01420"/>
    </source>
</evidence>
<sequence length="404" mass="46341">MRSNYKKLGDYIRQVNVRNVDGKIDLLVGVNLDKKFMPSVANIIGADLTKYKVVKKGQFGCKFMSVGRDGRLPISLMQEHDEAIISSAYYVFEVKDENELLSEYLMMWLSRSENDRYLWFMSGADVRGSISWEDFCSIDINVPSIDKQIEIVKEYHTITDRIKLNEQLNQKLEDTAQSIYKEWFMNFEFPNENRKPYKSNGGKMKYSEELDMEIPNEWSSVPYTNMIDLKGGGTPSTEIIEYWDGKIPFFTPKDVSESIYSISTEKNITQLGFDNSSTKIYPINTVFITARGTVGAIAMASTDMAMNQSCYAAIGKDINQFFVYQHTLRTLDVLKNHANGGVFGALVTRDFEQISVLYPDSKTIYKFGEKSEKLFEHILIKQNENHKLHELKDVLLSKMAIIEG</sequence>
<keyword evidence="6" id="KW-1185">Reference proteome</keyword>
<dbReference type="CDD" id="cd16961">
    <property type="entry name" value="RMtype1_S_TRD-CR_like"/>
    <property type="match status" value="1"/>
</dbReference>
<keyword evidence="5" id="KW-0378">Hydrolase</keyword>
<keyword evidence="3" id="KW-0238">DNA-binding</keyword>
<dbReference type="AlphaFoldDB" id="A0A5P8P188"/>
<comment type="similarity">
    <text evidence="1">Belongs to the type-I restriction system S methylase family.</text>
</comment>
<evidence type="ECO:0000313" key="6">
    <source>
        <dbReference type="Proteomes" id="UP000326944"/>
    </source>
</evidence>
<dbReference type="Gene3D" id="3.90.220.20">
    <property type="entry name" value="DNA methylase specificity domains"/>
    <property type="match status" value="2"/>
</dbReference>
<evidence type="ECO:0000313" key="5">
    <source>
        <dbReference type="EMBL" id="QFR49381.1"/>
    </source>
</evidence>
<dbReference type="SUPFAM" id="SSF116734">
    <property type="entry name" value="DNA methylase specificity domain"/>
    <property type="match status" value="2"/>
</dbReference>
<evidence type="ECO:0000256" key="3">
    <source>
        <dbReference type="ARBA" id="ARBA00023125"/>
    </source>
</evidence>
<dbReference type="InterPro" id="IPR044946">
    <property type="entry name" value="Restrct_endonuc_typeI_TRD_sf"/>
</dbReference>
<dbReference type="GO" id="GO:0009307">
    <property type="term" value="P:DNA restriction-modification system"/>
    <property type="evidence" value="ECO:0007669"/>
    <property type="project" value="UniProtKB-KW"/>
</dbReference>
<keyword evidence="2" id="KW-0680">Restriction system</keyword>
<proteinExistence type="inferred from homology"/>
<keyword evidence="5" id="KW-0255">Endonuclease</keyword>
<dbReference type="PANTHER" id="PTHR30408">
    <property type="entry name" value="TYPE-1 RESTRICTION ENZYME ECOKI SPECIFICITY PROTEIN"/>
    <property type="match status" value="1"/>
</dbReference>
<dbReference type="InterPro" id="IPR000055">
    <property type="entry name" value="Restrct_endonuc_typeI_TRD"/>
</dbReference>
<protein>
    <submittedName>
        <fullName evidence="5">Restriction endonuclease subunit S</fullName>
    </submittedName>
</protein>
<dbReference type="GO" id="GO:0004519">
    <property type="term" value="F:endonuclease activity"/>
    <property type="evidence" value="ECO:0007669"/>
    <property type="project" value="UniProtKB-KW"/>
</dbReference>